<dbReference type="RefSeq" id="WP_176444368.1">
    <property type="nucleotide sequence ID" value="NZ_FZOW01000011.1"/>
</dbReference>
<evidence type="ECO:0000313" key="2">
    <source>
        <dbReference type="Proteomes" id="UP000198327"/>
    </source>
</evidence>
<dbReference type="AlphaFoldDB" id="A0A239KXK8"/>
<protein>
    <submittedName>
        <fullName evidence="1">Uncharacterized protein</fullName>
    </submittedName>
</protein>
<sequence>MSTNGGGGWFRRVFSRAKALPLDPTRGDLVVVASSFDDAESCSSALDRGTETKGFVADSEAVLRHHLVLPRDTVDDAATIAAQDGYAVADGVPEAVSETSVDDGVAVTLQRVQIVDALHCSQERSRMAGLAQRRGGVVLGWDVLQPGAGVEKSS</sequence>
<dbReference type="EMBL" id="FZOW01000011">
    <property type="protein sequence ID" value="SNT22785.1"/>
    <property type="molecule type" value="Genomic_DNA"/>
</dbReference>
<dbReference type="Proteomes" id="UP000198327">
    <property type="component" value="Unassembled WGS sequence"/>
</dbReference>
<proteinExistence type="predicted"/>
<gene>
    <name evidence="1" type="ORF">SAMN05421642_111180</name>
</gene>
<keyword evidence="2" id="KW-1185">Reference proteome</keyword>
<accession>A0A239KXK8</accession>
<dbReference type="STRING" id="398843.A3K89_00830"/>
<organism evidence="1 2">
    <name type="scientific">Rhodococcoides kyotonense</name>
    <dbReference type="NCBI Taxonomy" id="398843"/>
    <lineage>
        <taxon>Bacteria</taxon>
        <taxon>Bacillati</taxon>
        <taxon>Actinomycetota</taxon>
        <taxon>Actinomycetes</taxon>
        <taxon>Mycobacteriales</taxon>
        <taxon>Nocardiaceae</taxon>
        <taxon>Rhodococcoides</taxon>
    </lineage>
</organism>
<evidence type="ECO:0000313" key="1">
    <source>
        <dbReference type="EMBL" id="SNT22785.1"/>
    </source>
</evidence>
<reference evidence="2" key="1">
    <citation type="submission" date="2017-06" db="EMBL/GenBank/DDBJ databases">
        <authorList>
            <person name="Varghese N."/>
            <person name="Submissions S."/>
        </authorList>
    </citation>
    <scope>NUCLEOTIDE SEQUENCE [LARGE SCALE GENOMIC DNA]</scope>
    <source>
        <strain evidence="2">JCM 23211</strain>
    </source>
</reference>
<name>A0A239KXK8_9NOCA</name>